<sequence>MRSPGPTWSGAGPGSNGVVLSIRAYNAEGGGAGQFMIPLVFADPTYLYLSSENETGIVRVESDLRSFAATGGSVHFIELRSE</sequence>
<reference evidence="1 2" key="1">
    <citation type="submission" date="2020-08" db="EMBL/GenBank/DDBJ databases">
        <title>Genomic Encyclopedia of Type Strains, Phase III (KMG-III): the genomes of soil and plant-associated and newly described type strains.</title>
        <authorList>
            <person name="Whitman W."/>
        </authorList>
    </citation>
    <scope>NUCLEOTIDE SEQUENCE [LARGE SCALE GENOMIC DNA]</scope>
    <source>
        <strain evidence="1 2">CECT 5862</strain>
    </source>
</reference>
<dbReference type="EMBL" id="JACHXK010000016">
    <property type="protein sequence ID" value="MBB3113096.1"/>
    <property type="molecule type" value="Genomic_DNA"/>
</dbReference>
<organism evidence="1 2">
    <name type="scientific">Paenibacillus phyllosphaerae</name>
    <dbReference type="NCBI Taxonomy" id="274593"/>
    <lineage>
        <taxon>Bacteria</taxon>
        <taxon>Bacillati</taxon>
        <taxon>Bacillota</taxon>
        <taxon>Bacilli</taxon>
        <taxon>Bacillales</taxon>
        <taxon>Paenibacillaceae</taxon>
        <taxon>Paenibacillus</taxon>
    </lineage>
</organism>
<name>A0A7W5FQ45_9BACL</name>
<evidence type="ECO:0000313" key="2">
    <source>
        <dbReference type="Proteomes" id="UP000570361"/>
    </source>
</evidence>
<dbReference type="Proteomes" id="UP000570361">
    <property type="component" value="Unassembled WGS sequence"/>
</dbReference>
<dbReference type="AlphaFoldDB" id="A0A7W5FQ45"/>
<gene>
    <name evidence="1" type="ORF">FHS18_005199</name>
</gene>
<evidence type="ECO:0000313" key="1">
    <source>
        <dbReference type="EMBL" id="MBB3113096.1"/>
    </source>
</evidence>
<keyword evidence="2" id="KW-1185">Reference proteome</keyword>
<accession>A0A7W5FQ45</accession>
<comment type="caution">
    <text evidence="1">The sequence shown here is derived from an EMBL/GenBank/DDBJ whole genome shotgun (WGS) entry which is preliminary data.</text>
</comment>
<protein>
    <submittedName>
        <fullName evidence="1">Uncharacterized protein</fullName>
    </submittedName>
</protein>
<proteinExistence type="predicted"/>